<evidence type="ECO:0000256" key="18">
    <source>
        <dbReference type="ARBA" id="ARBA00023296"/>
    </source>
</evidence>
<evidence type="ECO:0000256" key="11">
    <source>
        <dbReference type="ARBA" id="ARBA00022801"/>
    </source>
</evidence>
<evidence type="ECO:0000256" key="7">
    <source>
        <dbReference type="ARBA" id="ARBA00022679"/>
    </source>
</evidence>
<evidence type="ECO:0000256" key="16">
    <source>
        <dbReference type="ARBA" id="ARBA00023136"/>
    </source>
</evidence>
<keyword evidence="12" id="KW-1161">Viral attachment to host cell</keyword>
<evidence type="ECO:0000256" key="4">
    <source>
        <dbReference type="ARBA" id="ARBA00022484"/>
    </source>
</evidence>
<evidence type="ECO:0000256" key="13">
    <source>
        <dbReference type="ARBA" id="ARBA00022844"/>
    </source>
</evidence>
<evidence type="ECO:0000256" key="8">
    <source>
        <dbReference type="ARBA" id="ARBA00022692"/>
    </source>
</evidence>
<keyword evidence="13" id="KW-0946">Virion</keyword>
<dbReference type="GO" id="GO:0046718">
    <property type="term" value="P:symbiont entry into host cell"/>
    <property type="evidence" value="ECO:0007669"/>
    <property type="project" value="UniProtKB-KW"/>
</dbReference>
<dbReference type="GO" id="GO:0003968">
    <property type="term" value="F:RNA-directed RNA polymerase activity"/>
    <property type="evidence" value="ECO:0007669"/>
    <property type="project" value="UniProtKB-KW"/>
</dbReference>
<dbReference type="EMBL" id="MF141070">
    <property type="protein sequence ID" value="ASY03258.1"/>
    <property type="molecule type" value="Genomic_RNA"/>
</dbReference>
<keyword evidence="4" id="KW-0696">RNA-directed RNA polymerase</keyword>
<evidence type="ECO:0000256" key="5">
    <source>
        <dbReference type="ARBA" id="ARBA00022561"/>
    </source>
</evidence>
<evidence type="ECO:0000256" key="14">
    <source>
        <dbReference type="ARBA" id="ARBA00022870"/>
    </source>
</evidence>
<keyword evidence="14" id="KW-1043">Host membrane</keyword>
<sequence length="1162" mass="131253">MKQGEMTCTNEVEIPQTIFELIGEYEGSRLDGVDSLRSLVLSTRKGYAMRSNQRMNLAMTETKFSKHAEGDIDSGLMRHSDYKKYCGGLTLTDAQHASLYELLLQSKANIDQMPETIIFEGVEYRFRPTFEPFSLIDHTIAPVSEYIMLLATDGRFRLNPWTSHYLIRQVGDERVLNGSGEKTVVRNHRRVILNLKAYWFAVLISGSLPNALAQSIGDKLISRHTKLFGVLADHLLSFIDRVGRLVTYLLASVSFEWYVGMSDEAKAAGELILVGLTVLWLYRRSTFEHNLVVPKVKQADRFLGQLLGEKGMEYRVRVNGREFVLSADEEIYLHQDEMAMPNSEYFPCRAQPIGAILITTDDKDVQVFGVFWRLDDYLVTARHCSNTLYIATSKIYLASIKPTKKGNFEIDRSNMFRADDRFFSPENNVIASFDVDAFATELTPAQWSSVRLMKAATRMRSRYELQVQSHGFTSDGLLVAASGKTLPDSGYENLHHTASTQKGFSGSILTCGGSVVGMHVSAAGDHNVAIRREYIEYLIDKGTGLESNSKNRKKYTYADASYKEAYRQNKWRGGVADLKQMRDGKFAIVLDNGEATFGWDLKGLVECFGLTGDSRRDEDYFEDMIMDTRSKGRHVTFDDDRYRRNENASVAVGKVKRNLRSKKKAEAKRSPVSKSFTVEEGLKPVHGPSVPIPRPEAVQALEGLKERVKDLGYEEGAFEYPQMTPQDERKSLEKHLELYAKRVGSIKHNPTDSEKKRSAGLVASMLQPASFIPDEHYNRVEGVTDIIHSSIINPGKASGYPYCSQGMPLNKQVLDTFGVQGFAQHVVNEWHKERIEGKVIIKGEPTKQKKLANGMPRIVVNLPVDTTVKHASVFKNLSINLVKQWKKIPVKYAFAPGNPGHIEHLASCIPGPVWESDKTNWDYMMFPWVADVTRDVVKHLAVRHPKWDDEQFDGYLADVDGCFEDIFEKTVYRTSDGAVYTPKSSGIMKSGWFFTIGGNSIAQLAVHVMTCIHLGLSDEEILALSIVAGGDDVNQEPVPGGVDKYVASAADLGIEMEIHERESMYHAEYFSSDLRMGADGPEYYPKRWTKHIEHLKVIKLEDLADALCSHMENYRHDKQKFMFLEDMYHSLRDKHPAEFPVSKLVSRTLLLAKQYGYEHALC</sequence>
<evidence type="ECO:0000256" key="12">
    <source>
        <dbReference type="ARBA" id="ARBA00022804"/>
    </source>
</evidence>
<comment type="subcellular location">
    <subcellularLocation>
        <location evidence="2">Host cell</location>
    </subcellularLocation>
    <subcellularLocation>
        <location evidence="3">Host membrane</location>
    </subcellularLocation>
    <subcellularLocation>
        <location evidence="1">Virion membrane</location>
    </subcellularLocation>
</comment>
<dbReference type="GO" id="GO:0033644">
    <property type="term" value="C:host cell membrane"/>
    <property type="evidence" value="ECO:0007669"/>
    <property type="project" value="UniProtKB-SubCell"/>
</dbReference>
<dbReference type="GO" id="GO:0055036">
    <property type="term" value="C:virion membrane"/>
    <property type="evidence" value="ECO:0007669"/>
    <property type="project" value="UniProtKB-SubCell"/>
</dbReference>
<dbReference type="Gene3D" id="2.40.10.10">
    <property type="entry name" value="Trypsin-like serine proteases"/>
    <property type="match status" value="1"/>
</dbReference>
<evidence type="ECO:0000256" key="3">
    <source>
        <dbReference type="ARBA" id="ARBA00004551"/>
    </source>
</evidence>
<evidence type="ECO:0000256" key="6">
    <source>
        <dbReference type="ARBA" id="ARBA00022581"/>
    </source>
</evidence>
<keyword evidence="9" id="KW-0548">Nucleotidyltransferase</keyword>
<keyword evidence="10" id="KW-0547">Nucleotide-binding</keyword>
<dbReference type="InterPro" id="IPR009003">
    <property type="entry name" value="Peptidase_S1_PA"/>
</dbReference>
<organism evidence="19">
    <name type="scientific">Norway luteo-like virus 4</name>
    <dbReference type="NCBI Taxonomy" id="2034334"/>
    <lineage>
        <taxon>Viruses</taxon>
        <taxon>Riboviria</taxon>
        <taxon>Orthornavirae</taxon>
        <taxon>Kitrinoviricota</taxon>
        <taxon>Tolucaviricetes</taxon>
        <taxon>Tolivirales</taxon>
    </lineage>
</organism>
<keyword evidence="8" id="KW-0812">Transmembrane</keyword>
<evidence type="ECO:0000313" key="19">
    <source>
        <dbReference type="EMBL" id="ASY03258.1"/>
    </source>
</evidence>
<evidence type="ECO:0000256" key="15">
    <source>
        <dbReference type="ARBA" id="ARBA00022989"/>
    </source>
</evidence>
<keyword evidence="18" id="KW-1160">Virus entry into host cell</keyword>
<keyword evidence="5" id="KW-0167">Capsid protein</keyword>
<proteinExistence type="predicted"/>
<evidence type="ECO:0000256" key="9">
    <source>
        <dbReference type="ARBA" id="ARBA00022695"/>
    </source>
</evidence>
<keyword evidence="16" id="KW-0472">Membrane</keyword>
<evidence type="ECO:0000256" key="2">
    <source>
        <dbReference type="ARBA" id="ARBA00004340"/>
    </source>
</evidence>
<keyword evidence="15" id="KW-1133">Transmembrane helix</keyword>
<protein>
    <submittedName>
        <fullName evidence="19">RNA-dependent RNA-polymerase</fullName>
    </submittedName>
</protein>
<dbReference type="GO" id="GO:0019062">
    <property type="term" value="P:virion attachment to host cell"/>
    <property type="evidence" value="ECO:0007669"/>
    <property type="project" value="UniProtKB-KW"/>
</dbReference>
<keyword evidence="6" id="KW-0945">Host-virus interaction</keyword>
<keyword evidence="17" id="KW-0325">Glycoprotein</keyword>
<accession>A0A286N601</accession>
<dbReference type="SUPFAM" id="SSF50494">
    <property type="entry name" value="Trypsin-like serine proteases"/>
    <property type="match status" value="1"/>
</dbReference>
<dbReference type="GO" id="GO:0000166">
    <property type="term" value="F:nucleotide binding"/>
    <property type="evidence" value="ECO:0007669"/>
    <property type="project" value="UniProtKB-KW"/>
</dbReference>
<dbReference type="InterPro" id="IPR043504">
    <property type="entry name" value="Peptidase_S1_PA_chymotrypsin"/>
</dbReference>
<dbReference type="InterPro" id="IPR043502">
    <property type="entry name" value="DNA/RNA_pol_sf"/>
</dbReference>
<keyword evidence="7" id="KW-0808">Transferase</keyword>
<evidence type="ECO:0000256" key="1">
    <source>
        <dbReference type="ARBA" id="ARBA00004182"/>
    </source>
</evidence>
<evidence type="ECO:0000256" key="10">
    <source>
        <dbReference type="ARBA" id="ARBA00022741"/>
    </source>
</evidence>
<reference evidence="19" key="1">
    <citation type="submission" date="2017-05" db="EMBL/GenBank/DDBJ databases">
        <title>Revealing the virome of Ixodes ricinus ticks from northern Europe.</title>
        <authorList>
            <person name="Pettersson J.H.-O."/>
            <person name="Shi M."/>
            <person name="Bohlin J."/>
            <person name="Eldholm V."/>
            <person name="Brynildsrud O.B."/>
            <person name="Paulsen K.M."/>
            <person name="Andreassen A."/>
            <person name="Holmes E.C."/>
        </authorList>
    </citation>
    <scope>NUCLEOTIDE SEQUENCE</scope>
    <source>
        <strain evidence="19">NOR/B1V/Tofte/2014</strain>
    </source>
</reference>
<evidence type="ECO:0000256" key="17">
    <source>
        <dbReference type="ARBA" id="ARBA00023180"/>
    </source>
</evidence>
<dbReference type="SUPFAM" id="SSF56672">
    <property type="entry name" value="DNA/RNA polymerases"/>
    <property type="match status" value="1"/>
</dbReference>
<dbReference type="GO" id="GO:0043657">
    <property type="term" value="C:host cell"/>
    <property type="evidence" value="ECO:0007669"/>
    <property type="project" value="UniProtKB-SubCell"/>
</dbReference>
<dbReference type="GO" id="GO:0016787">
    <property type="term" value="F:hydrolase activity"/>
    <property type="evidence" value="ECO:0007669"/>
    <property type="project" value="UniProtKB-KW"/>
</dbReference>
<keyword evidence="11" id="KW-0378">Hydrolase</keyword>
<dbReference type="GO" id="GO:0019028">
    <property type="term" value="C:viral capsid"/>
    <property type="evidence" value="ECO:0007669"/>
    <property type="project" value="UniProtKB-KW"/>
</dbReference>
<name>A0A286N601_9LUTE</name>